<feature type="transmembrane region" description="Helical" evidence="1">
    <location>
        <begin position="161"/>
        <end position="181"/>
    </location>
</feature>
<dbReference type="InterPro" id="IPR002994">
    <property type="entry name" value="Surf1/Shy1"/>
</dbReference>
<dbReference type="Pfam" id="PF02104">
    <property type="entry name" value="SURF1"/>
    <property type="match status" value="1"/>
</dbReference>
<accession>A0ABQ1F3Z2</accession>
<sequence length="190" mass="21288">MIALGIWQLGRGAERDRLKQAMVERPTQPVLDYPFGKAGDERYLFRRLRATCDEVTRIEVAGGKDAAGRTGWRQIATCVNRASGASFQTQIGVAERPDTVVEWDGGVIEGLAAQAPDDRGFLERLSFRPSNRAAMIVASEPKAGLKASRQPDPAEYENTSWAYAGQWFFFAFTALVIYAFALRRRWRERA</sequence>
<comment type="similarity">
    <text evidence="1">Belongs to the SURF1 family.</text>
</comment>
<protein>
    <recommendedName>
        <fullName evidence="1">SURF1-like protein</fullName>
    </recommendedName>
</protein>
<dbReference type="EMBL" id="BMID01000001">
    <property type="protein sequence ID" value="GFZ99361.1"/>
    <property type="molecule type" value="Genomic_DNA"/>
</dbReference>
<keyword evidence="1" id="KW-0472">Membrane</keyword>
<comment type="subcellular location">
    <subcellularLocation>
        <location evidence="1">Cell membrane</location>
        <topology evidence="1">Multi-pass membrane protein</topology>
    </subcellularLocation>
</comment>
<dbReference type="Proteomes" id="UP000603317">
    <property type="component" value="Unassembled WGS sequence"/>
</dbReference>
<reference evidence="3" key="1">
    <citation type="journal article" date="2019" name="Int. J. Syst. Evol. Microbiol.">
        <title>The Global Catalogue of Microorganisms (GCM) 10K type strain sequencing project: providing services to taxonomists for standard genome sequencing and annotation.</title>
        <authorList>
            <consortium name="The Broad Institute Genomics Platform"/>
            <consortium name="The Broad Institute Genome Sequencing Center for Infectious Disease"/>
            <person name="Wu L."/>
            <person name="Ma J."/>
        </authorList>
    </citation>
    <scope>NUCLEOTIDE SEQUENCE [LARGE SCALE GENOMIC DNA]</scope>
    <source>
        <strain evidence="3">CGMCC 1.15297</strain>
    </source>
</reference>
<keyword evidence="1" id="KW-0812">Transmembrane</keyword>
<keyword evidence="3" id="KW-1185">Reference proteome</keyword>
<keyword evidence="1" id="KW-1133">Transmembrane helix</keyword>
<evidence type="ECO:0000313" key="3">
    <source>
        <dbReference type="Proteomes" id="UP000603317"/>
    </source>
</evidence>
<comment type="caution">
    <text evidence="2">The sequence shown here is derived from an EMBL/GenBank/DDBJ whole genome shotgun (WGS) entry which is preliminary data.</text>
</comment>
<evidence type="ECO:0000256" key="1">
    <source>
        <dbReference type="RuleBase" id="RU363076"/>
    </source>
</evidence>
<evidence type="ECO:0000313" key="2">
    <source>
        <dbReference type="EMBL" id="GFZ99361.1"/>
    </source>
</evidence>
<proteinExistence type="inferred from homology"/>
<keyword evidence="1" id="KW-1003">Cell membrane</keyword>
<organism evidence="2 3">
    <name type="scientific">Blastomonas marina</name>
    <dbReference type="NCBI Taxonomy" id="1867408"/>
    <lineage>
        <taxon>Bacteria</taxon>
        <taxon>Pseudomonadati</taxon>
        <taxon>Pseudomonadota</taxon>
        <taxon>Alphaproteobacteria</taxon>
        <taxon>Sphingomonadales</taxon>
        <taxon>Sphingomonadaceae</taxon>
        <taxon>Blastomonas</taxon>
    </lineage>
</organism>
<comment type="caution">
    <text evidence="1">Lacks conserved residue(s) required for the propagation of feature annotation.</text>
</comment>
<gene>
    <name evidence="2" type="ORF">GCM10010923_04580</name>
</gene>
<name>A0ABQ1F3Z2_9SPHN</name>